<accession>A0A385TSZ4</accession>
<dbReference type="Pfam" id="PF20737">
    <property type="entry name" value="Glyco_hydro127C"/>
    <property type="match status" value="1"/>
</dbReference>
<evidence type="ECO:0000313" key="4">
    <source>
        <dbReference type="EMBL" id="AYB47550.1"/>
    </source>
</evidence>
<keyword evidence="4" id="KW-0378">Hydrolase</keyword>
<dbReference type="InterPro" id="IPR012878">
    <property type="entry name" value="Beta-AFase-like_GH127_cat"/>
</dbReference>
<dbReference type="RefSeq" id="WP_119850967.1">
    <property type="nucleotide sequence ID" value="NZ_CP032412.1"/>
</dbReference>
<organism evidence="4 5">
    <name type="scientific">Paenibacillus lautus</name>
    <name type="common">Bacillus lautus</name>
    <dbReference type="NCBI Taxonomy" id="1401"/>
    <lineage>
        <taxon>Bacteria</taxon>
        <taxon>Bacillati</taxon>
        <taxon>Bacillota</taxon>
        <taxon>Bacilli</taxon>
        <taxon>Bacillales</taxon>
        <taxon>Paenibacillaceae</taxon>
        <taxon>Paenibacillus</taxon>
    </lineage>
</organism>
<dbReference type="Gene3D" id="1.50.10.20">
    <property type="match status" value="1"/>
</dbReference>
<protein>
    <submittedName>
        <fullName evidence="4">Glycoside hydrolase family 127 protein</fullName>
    </submittedName>
</protein>
<dbReference type="SUPFAM" id="SSF48208">
    <property type="entry name" value="Six-hairpin glycosidases"/>
    <property type="match status" value="1"/>
</dbReference>
<dbReference type="InterPro" id="IPR049049">
    <property type="entry name" value="Beta-AFase-like_GH127_C"/>
</dbReference>
<dbReference type="Proteomes" id="UP000266552">
    <property type="component" value="Chromosome"/>
</dbReference>
<keyword evidence="5" id="KW-1185">Reference proteome</keyword>
<evidence type="ECO:0000259" key="2">
    <source>
        <dbReference type="Pfam" id="PF20736"/>
    </source>
</evidence>
<evidence type="ECO:0000313" key="5">
    <source>
        <dbReference type="Proteomes" id="UP000266552"/>
    </source>
</evidence>
<dbReference type="Pfam" id="PF20736">
    <property type="entry name" value="Glyco_hydro127M"/>
    <property type="match status" value="1"/>
</dbReference>
<dbReference type="PANTHER" id="PTHR43465">
    <property type="entry name" value="DUF1680 DOMAIN PROTEIN (AFU_ORTHOLOGUE AFUA_1G08910)"/>
    <property type="match status" value="1"/>
</dbReference>
<evidence type="ECO:0000259" key="1">
    <source>
        <dbReference type="Pfam" id="PF07944"/>
    </source>
</evidence>
<sequence length="658" mass="73961">MMTLTTRSAAVPLKQVKLTDPFWSSYIELVREVVIPYQYEALHDRIPGIEPSHGVSNFRIAAGRDEGEYGGMVFQDSDVAKWLEAAAYSLATHRDPKLEEQVDELIDLVADAQQPDGYLNTYFTVKEPEKRWTNLTDCHELYCAGHMIEAGVAHYRATGKRKLLDVVCRLADHIDTVFGPEDGKIHGFDGHQEIELALVKLYEVTQEPRYLSLSQYFIDERGTEPHFFLQEWEQRGKKSFYRSVLHAPHLAYHQSHLPVREQKEAVGHSVRAVYMYTAMADLAARTKDPALLEACDALWRNMVHKQMYITGGIGSTHHGEAFTTDYDLPNDTVYSETCASIGLIFFAQRMLQLAPKSEYADVMERALFNTVIGSMAQDGRHFFYVNPLEVWPAACRHNPGKAHVKPVRPGWFACACCPPNVARLLSSLGEYVYTMNDDTLYAHLYIGGEVEVRFGDVPVKVMQNSALPWDGDVTLTLQPEQAVEWTVALRIPDWSRGKAGLRVNGQEMNVEDITQDGYACVKRVWAPGDTVELAFSMEIHQVRANPNIRGNAGKAAIQRGPLVYCLESVDHGVPVSSLSLAGDPKLRSRFDPNLLGGAVVIEGAGWLEESDDWGDEQLYRSSPKKMLPASLKAIPYYLWGNRGENEMAVWVREQPHTG</sequence>
<feature type="domain" description="Non-reducing end beta-L-arabinofuranosidase-like GH127 middle" evidence="2">
    <location>
        <begin position="439"/>
        <end position="537"/>
    </location>
</feature>
<dbReference type="InterPro" id="IPR049174">
    <property type="entry name" value="Beta-AFase-like"/>
</dbReference>
<evidence type="ECO:0000259" key="3">
    <source>
        <dbReference type="Pfam" id="PF20737"/>
    </source>
</evidence>
<dbReference type="Pfam" id="PF07944">
    <property type="entry name" value="Beta-AFase-like_GH127_cat"/>
    <property type="match status" value="1"/>
</dbReference>
<dbReference type="InterPro" id="IPR049046">
    <property type="entry name" value="Beta-AFase-like_GH127_middle"/>
</dbReference>
<dbReference type="PANTHER" id="PTHR43465:SF2">
    <property type="entry name" value="DUF1680 DOMAIN PROTEIN (AFU_ORTHOLOGUE AFUA_1G08910)"/>
    <property type="match status" value="1"/>
</dbReference>
<feature type="domain" description="Non-reducing end beta-L-arabinofuranosidase-like GH127 C-terminal" evidence="3">
    <location>
        <begin position="540"/>
        <end position="652"/>
    </location>
</feature>
<dbReference type="InterPro" id="IPR008928">
    <property type="entry name" value="6-hairpin_glycosidase_sf"/>
</dbReference>
<dbReference type="EMBL" id="CP032412">
    <property type="protein sequence ID" value="AYB47550.1"/>
    <property type="molecule type" value="Genomic_DNA"/>
</dbReference>
<feature type="domain" description="Non-reducing end beta-L-arabinofuranosidase-like GH127 catalytic" evidence="1">
    <location>
        <begin position="15"/>
        <end position="429"/>
    </location>
</feature>
<name>A0A385TSZ4_PAELA</name>
<proteinExistence type="predicted"/>
<gene>
    <name evidence="4" type="ORF">D5F53_31475</name>
</gene>
<dbReference type="AlphaFoldDB" id="A0A385TSZ4"/>
<dbReference type="GO" id="GO:0016787">
    <property type="term" value="F:hydrolase activity"/>
    <property type="evidence" value="ECO:0007669"/>
    <property type="project" value="UniProtKB-KW"/>
</dbReference>
<dbReference type="KEGG" id="plw:D5F53_31475"/>
<dbReference type="GO" id="GO:0005975">
    <property type="term" value="P:carbohydrate metabolic process"/>
    <property type="evidence" value="ECO:0007669"/>
    <property type="project" value="InterPro"/>
</dbReference>
<reference evidence="4 5" key="1">
    <citation type="submission" date="2018-09" db="EMBL/GenBank/DDBJ databases">
        <title>Genome Sequence of Paenibacillus lautus Strain E7593-69, Azo Dye-Degrading Bacteria, Isolated from Commercial Tattoo Inks.</title>
        <authorList>
            <person name="Nho S.W."/>
            <person name="Kim S.-J."/>
            <person name="Kweon O."/>
            <person name="Cerniglia C.E."/>
        </authorList>
    </citation>
    <scope>NUCLEOTIDE SEQUENCE [LARGE SCALE GENOMIC DNA]</scope>
    <source>
        <strain evidence="4 5">E7593-69</strain>
    </source>
</reference>